<evidence type="ECO:0000313" key="4">
    <source>
        <dbReference type="Proteomes" id="UP001285441"/>
    </source>
</evidence>
<dbReference type="Pfam" id="PF01569">
    <property type="entry name" value="PAP2"/>
    <property type="match status" value="1"/>
</dbReference>
<gene>
    <name evidence="3" type="ORF">B0H63DRAFT_387328</name>
</gene>
<protein>
    <submittedName>
        <fullName evidence="3">Phosphatidic acid phosphatase type 2/haloperoxidase</fullName>
    </submittedName>
</protein>
<reference evidence="3" key="1">
    <citation type="journal article" date="2023" name="Mol. Phylogenet. Evol.">
        <title>Genome-scale phylogeny and comparative genomics of the fungal order Sordariales.</title>
        <authorList>
            <person name="Hensen N."/>
            <person name="Bonometti L."/>
            <person name="Westerberg I."/>
            <person name="Brannstrom I.O."/>
            <person name="Guillou S."/>
            <person name="Cros-Aarteil S."/>
            <person name="Calhoun S."/>
            <person name="Haridas S."/>
            <person name="Kuo A."/>
            <person name="Mondo S."/>
            <person name="Pangilinan J."/>
            <person name="Riley R."/>
            <person name="LaButti K."/>
            <person name="Andreopoulos B."/>
            <person name="Lipzen A."/>
            <person name="Chen C."/>
            <person name="Yan M."/>
            <person name="Daum C."/>
            <person name="Ng V."/>
            <person name="Clum A."/>
            <person name="Steindorff A."/>
            <person name="Ohm R.A."/>
            <person name="Martin F."/>
            <person name="Silar P."/>
            <person name="Natvig D.O."/>
            <person name="Lalanne C."/>
            <person name="Gautier V."/>
            <person name="Ament-Velasquez S.L."/>
            <person name="Kruys A."/>
            <person name="Hutchinson M.I."/>
            <person name="Powell A.J."/>
            <person name="Barry K."/>
            <person name="Miller A.N."/>
            <person name="Grigoriev I.V."/>
            <person name="Debuchy R."/>
            <person name="Gladieux P."/>
            <person name="Hiltunen Thoren M."/>
            <person name="Johannesson H."/>
        </authorList>
    </citation>
    <scope>NUCLEOTIDE SEQUENCE</scope>
    <source>
        <strain evidence="3">CBS 232.78</strain>
    </source>
</reference>
<feature type="chain" id="PRO_5042271424" evidence="1">
    <location>
        <begin position="19"/>
        <end position="423"/>
    </location>
</feature>
<feature type="domain" description="Phosphatidic acid phosphatase type 2/haloperoxidase" evidence="2">
    <location>
        <begin position="262"/>
        <end position="417"/>
    </location>
</feature>
<dbReference type="Proteomes" id="UP001285441">
    <property type="component" value="Unassembled WGS sequence"/>
</dbReference>
<keyword evidence="4" id="KW-1185">Reference proteome</keyword>
<dbReference type="CDD" id="cd03398">
    <property type="entry name" value="PAP2_haloperoxidase"/>
    <property type="match status" value="1"/>
</dbReference>
<proteinExistence type="predicted"/>
<dbReference type="InterPro" id="IPR036938">
    <property type="entry name" value="PAP2/HPO_sf"/>
</dbReference>
<dbReference type="PANTHER" id="PTHR34599:SF1">
    <property type="entry name" value="PHOSPHATIDIC ACID PHOSPHATASE TYPE 2_HALOPEROXIDASE DOMAIN-CONTAINING PROTEIN"/>
    <property type="match status" value="1"/>
</dbReference>
<dbReference type="Gene3D" id="1.10.606.20">
    <property type="match status" value="1"/>
</dbReference>
<evidence type="ECO:0000259" key="2">
    <source>
        <dbReference type="Pfam" id="PF01569"/>
    </source>
</evidence>
<feature type="signal peptide" evidence="1">
    <location>
        <begin position="1"/>
        <end position="18"/>
    </location>
</feature>
<comment type="caution">
    <text evidence="3">The sequence shown here is derived from an EMBL/GenBank/DDBJ whole genome shotgun (WGS) entry which is preliminary data.</text>
</comment>
<sequence length="423" mass="45530">MRLSILTAVAAVAVGADAAYSGDIVQYWVEQSALLVNGTIIGGLQSPPSAWYQAVVQGAVYKAAVKSKRESLAFQQLAVSHAAHNAILWVFHGTRNYNAVNAALRAVIPQIGLDPKSSDGKEAVKIGQEAAGKVAQARADDKITNFVDYTFGPKTPGVYQQTPGGNPLPDVPQARFVTPFAGLGDIARFRAPPPPKTNTTEYEAAVRYVKQYGALNSTVRSAYDTDTAYFWRESSITGWNRFAHSAIGLSLATKVTESAKFYAQLNYALANAGFASWDVKYAYDGWRPVTAIQYPGVWVASGADISDPAWVPLLRPTPSHQDYVSTHSTFGGAAAEVLRWYNKGDTVKATLSSNVTLDGRGVITRTYTNITVASLENAASRVFGVGFVCLQIHFSFAGSEGIAVGEAVAKATLKKFDDHWDEF</sequence>
<reference evidence="3" key="2">
    <citation type="submission" date="2023-06" db="EMBL/GenBank/DDBJ databases">
        <authorList>
            <consortium name="Lawrence Berkeley National Laboratory"/>
            <person name="Haridas S."/>
            <person name="Hensen N."/>
            <person name="Bonometti L."/>
            <person name="Westerberg I."/>
            <person name="Brannstrom I.O."/>
            <person name="Guillou S."/>
            <person name="Cros-Aarteil S."/>
            <person name="Calhoun S."/>
            <person name="Kuo A."/>
            <person name="Mondo S."/>
            <person name="Pangilinan J."/>
            <person name="Riley R."/>
            <person name="LaButti K."/>
            <person name="Andreopoulos B."/>
            <person name="Lipzen A."/>
            <person name="Chen C."/>
            <person name="Yanf M."/>
            <person name="Daum C."/>
            <person name="Ng V."/>
            <person name="Clum A."/>
            <person name="Steindorff A."/>
            <person name="Ohm R."/>
            <person name="Martin F."/>
            <person name="Silar P."/>
            <person name="Natvig D."/>
            <person name="Lalanne C."/>
            <person name="Gautier V."/>
            <person name="Ament-velasquez S.L."/>
            <person name="Kruys A."/>
            <person name="Hutchinson M.I."/>
            <person name="Powell A.J."/>
            <person name="Barry K."/>
            <person name="Miller A.N."/>
            <person name="Grigoriev I.V."/>
            <person name="Debuchy R."/>
            <person name="Gladieux P."/>
            <person name="Thoren M.H."/>
            <person name="Johannesson H."/>
        </authorList>
    </citation>
    <scope>NUCLEOTIDE SEQUENCE</scope>
    <source>
        <strain evidence="3">CBS 232.78</strain>
    </source>
</reference>
<evidence type="ECO:0000313" key="3">
    <source>
        <dbReference type="EMBL" id="KAK3393276.1"/>
    </source>
</evidence>
<accession>A0AAE0U702</accession>
<name>A0AAE0U702_9PEZI</name>
<dbReference type="InterPro" id="IPR000326">
    <property type="entry name" value="PAP2/HPO"/>
</dbReference>
<evidence type="ECO:0000256" key="1">
    <source>
        <dbReference type="SAM" id="SignalP"/>
    </source>
</evidence>
<keyword evidence="1" id="KW-0732">Signal</keyword>
<dbReference type="PANTHER" id="PTHR34599">
    <property type="entry name" value="PEROXIDASE-RELATED"/>
    <property type="match status" value="1"/>
</dbReference>
<dbReference type="AlphaFoldDB" id="A0AAE0U702"/>
<dbReference type="SUPFAM" id="SSF48317">
    <property type="entry name" value="Acid phosphatase/Vanadium-dependent haloperoxidase"/>
    <property type="match status" value="1"/>
</dbReference>
<organism evidence="3 4">
    <name type="scientific">Podospora didyma</name>
    <dbReference type="NCBI Taxonomy" id="330526"/>
    <lineage>
        <taxon>Eukaryota</taxon>
        <taxon>Fungi</taxon>
        <taxon>Dikarya</taxon>
        <taxon>Ascomycota</taxon>
        <taxon>Pezizomycotina</taxon>
        <taxon>Sordariomycetes</taxon>
        <taxon>Sordariomycetidae</taxon>
        <taxon>Sordariales</taxon>
        <taxon>Podosporaceae</taxon>
        <taxon>Podospora</taxon>
    </lineage>
</organism>
<dbReference type="InterPro" id="IPR052559">
    <property type="entry name" value="V-haloperoxidase"/>
</dbReference>
<dbReference type="EMBL" id="JAULSW010000001">
    <property type="protein sequence ID" value="KAK3393276.1"/>
    <property type="molecule type" value="Genomic_DNA"/>
</dbReference>